<keyword evidence="4" id="KW-0456">Lyase</keyword>
<organism evidence="7 8">
    <name type="scientific">Limnoraphis robusta CS-951</name>
    <dbReference type="NCBI Taxonomy" id="1637645"/>
    <lineage>
        <taxon>Bacteria</taxon>
        <taxon>Bacillati</taxon>
        <taxon>Cyanobacteriota</taxon>
        <taxon>Cyanophyceae</taxon>
        <taxon>Oscillatoriophycideae</taxon>
        <taxon>Oscillatoriales</taxon>
        <taxon>Sirenicapillariaceae</taxon>
        <taxon>Limnoraphis</taxon>
    </lineage>
</organism>
<dbReference type="InterPro" id="IPR008929">
    <property type="entry name" value="Chondroitin_lyas"/>
</dbReference>
<accession>A0A0F5YAM6</accession>
<evidence type="ECO:0000256" key="4">
    <source>
        <dbReference type="ARBA" id="ARBA00023239"/>
    </source>
</evidence>
<evidence type="ECO:0000256" key="1">
    <source>
        <dbReference type="ARBA" id="ARBA00004418"/>
    </source>
</evidence>
<feature type="domain" description="Heparinase II/III-like C-terminal" evidence="5">
    <location>
        <begin position="423"/>
        <end position="653"/>
    </location>
</feature>
<dbReference type="Pfam" id="PF16889">
    <property type="entry name" value="Hepar_II_III_N"/>
    <property type="match status" value="1"/>
</dbReference>
<dbReference type="Gene3D" id="1.50.10.100">
    <property type="entry name" value="Chondroitin AC/alginate lyase"/>
    <property type="match status" value="1"/>
</dbReference>
<dbReference type="OrthoDB" id="7335480at2"/>
<comment type="caution">
    <text evidence="7">The sequence shown here is derived from an EMBL/GenBank/DDBJ whole genome shotgun (WGS) entry which is preliminary data.</text>
</comment>
<feature type="domain" description="Heparin-sulfate lyase N-terminal" evidence="6">
    <location>
        <begin position="79"/>
        <end position="392"/>
    </location>
</feature>
<dbReference type="SUPFAM" id="SSF48230">
    <property type="entry name" value="Chondroitin AC/alginate lyase"/>
    <property type="match status" value="1"/>
</dbReference>
<dbReference type="GO" id="GO:0016829">
    <property type="term" value="F:lyase activity"/>
    <property type="evidence" value="ECO:0007669"/>
    <property type="project" value="UniProtKB-KW"/>
</dbReference>
<dbReference type="GO" id="GO:0042597">
    <property type="term" value="C:periplasmic space"/>
    <property type="evidence" value="ECO:0007669"/>
    <property type="project" value="UniProtKB-SubCell"/>
</dbReference>
<keyword evidence="3" id="KW-0574">Periplasm</keyword>
<keyword evidence="2" id="KW-0732">Signal</keyword>
<evidence type="ECO:0000313" key="8">
    <source>
        <dbReference type="Proteomes" id="UP000033607"/>
    </source>
</evidence>
<dbReference type="InterPro" id="IPR031680">
    <property type="entry name" value="Hepar_II_III_N"/>
</dbReference>
<sequence length="760" mass="87454">MIDKALNIDLFYDGIQKLKINLKKAGIKIKKGLIYPFNTIWLISINTPQRLSQGEYHVDWSLMSLEDLCQRYPQRIKNLFSNLNLEIEGLKITKIEVSKGNWLGACKALLEYYRNDHPTQWHHQLAVQPNSVNNSEPDLLLKDILTFQSATSQVPRLANHHLDWSYKGEKNDEQWAWFLNRHYHFIDLLMAYQQTSKPYYIRHLNDQIIDWILSSPSLTNPSTWAQWRGLEVAWRMIHWSSIFYRLQPVQEFSDVARILMLSSIPNHGYYLRHLHSWGANWLCREMNGLATISLYWPEFKQAKEWLKYAKNRFIKEIDIQVYPDGVHKELTSHYHRVTMNDFQSFARLLTQADQFVPLPFKKRLEQMWNYLAYSMRPDGSGVLNNDSDRDENQQPVQEAAITYDRPDWTYITTNGKLGQKPIGEPSVLFPWAGQMIMRNGWDTQAHWAFFDIGPMGINYHIHNDKLHLSIAAYGRDLLVDSGRYSYVRSPYWRYFRGSASHNVILVDGGGQKMDIREARRPLVENINYSISSELDYARGQFDQGFQRVSGTAIHTRSVVYLHDQYWIVVDQIITNRPRKLETLWHFHPDCTVVVEGDSVGSVDAGLGNLKIIPASPVGWMVNLIQGQENPVQGWWSREYNHKQPNPTAIYSTQIQASTCFAWVLVPAKDRVPTVTVNLLSSSSDAIILSVKIGDRSPATIAVNFNKNLPLEVSPGVMLVGDCGVFREGQAPVVACGSIVSDQVEEISSSSLAVLRKLTNL</sequence>
<dbReference type="Pfam" id="PF07940">
    <property type="entry name" value="Hepar_II_III_C"/>
    <property type="match status" value="1"/>
</dbReference>
<evidence type="ECO:0000256" key="3">
    <source>
        <dbReference type="ARBA" id="ARBA00022764"/>
    </source>
</evidence>
<evidence type="ECO:0000256" key="2">
    <source>
        <dbReference type="ARBA" id="ARBA00022729"/>
    </source>
</evidence>
<dbReference type="Proteomes" id="UP000033607">
    <property type="component" value="Unassembled WGS sequence"/>
</dbReference>
<evidence type="ECO:0000259" key="6">
    <source>
        <dbReference type="Pfam" id="PF16889"/>
    </source>
</evidence>
<comment type="subcellular location">
    <subcellularLocation>
        <location evidence="1">Periplasm</location>
    </subcellularLocation>
</comment>
<dbReference type="Gene3D" id="2.70.98.70">
    <property type="match status" value="1"/>
</dbReference>
<dbReference type="PANTHER" id="PTHR39210:SF1">
    <property type="entry name" value="HEPARIN-SULFATE LYASE"/>
    <property type="match status" value="1"/>
</dbReference>
<proteinExistence type="predicted"/>
<protein>
    <submittedName>
        <fullName evidence="7">Heparinase</fullName>
    </submittedName>
</protein>
<dbReference type="PATRIC" id="fig|1637645.4.peg.4345"/>
<evidence type="ECO:0000313" key="7">
    <source>
        <dbReference type="EMBL" id="KKD35959.1"/>
    </source>
</evidence>
<gene>
    <name evidence="7" type="ORF">WN50_22335</name>
</gene>
<dbReference type="RefSeq" id="WP_046280803.1">
    <property type="nucleotide sequence ID" value="NZ_LATL02000221.1"/>
</dbReference>
<reference evidence="7 8" key="1">
    <citation type="submission" date="2015-06" db="EMBL/GenBank/DDBJ databases">
        <title>Draft genome assembly of filamentous brackish cyanobacterium Limnoraphis robusta strain CS-951.</title>
        <authorList>
            <person name="Willis A."/>
            <person name="Parks M."/>
            <person name="Burford M.A."/>
        </authorList>
    </citation>
    <scope>NUCLEOTIDE SEQUENCE [LARGE SCALE GENOMIC DNA]</scope>
    <source>
        <strain evidence="7 8">CS-951</strain>
    </source>
</reference>
<dbReference type="InterPro" id="IPR012480">
    <property type="entry name" value="Hepar_II_III_C"/>
</dbReference>
<name>A0A0F5YAM6_9CYAN</name>
<evidence type="ECO:0000259" key="5">
    <source>
        <dbReference type="Pfam" id="PF07940"/>
    </source>
</evidence>
<dbReference type="PANTHER" id="PTHR39210">
    <property type="entry name" value="HEPARIN-SULFATE LYASE"/>
    <property type="match status" value="1"/>
</dbReference>
<dbReference type="EMBL" id="LATL02000221">
    <property type="protein sequence ID" value="KKD35959.1"/>
    <property type="molecule type" value="Genomic_DNA"/>
</dbReference>
<dbReference type="AlphaFoldDB" id="A0A0F5YAM6"/>